<reference evidence="2" key="2">
    <citation type="submission" date="2020-05" db="UniProtKB">
        <authorList>
            <consortium name="EnsemblMetazoa"/>
        </authorList>
    </citation>
    <scope>IDENTIFICATION</scope>
    <source>
        <strain evidence="2">WRAIR2</strain>
    </source>
</reference>
<feature type="compositionally biased region" description="Basic and acidic residues" evidence="1">
    <location>
        <begin position="1"/>
        <end position="10"/>
    </location>
</feature>
<feature type="compositionally biased region" description="Basic and acidic residues" evidence="1">
    <location>
        <begin position="23"/>
        <end position="39"/>
    </location>
</feature>
<protein>
    <recommendedName>
        <fullName evidence="4">GDNF/GAS1 domain-containing protein</fullName>
    </recommendedName>
</protein>
<reference evidence="3" key="1">
    <citation type="submission" date="2013-03" db="EMBL/GenBank/DDBJ databases">
        <title>The Genome Sequence of Anopheles dirus WRAIR2.</title>
        <authorList>
            <consortium name="The Broad Institute Genomics Platform"/>
            <person name="Neafsey D.E."/>
            <person name="Walton C."/>
            <person name="Walker B."/>
            <person name="Young S.K."/>
            <person name="Zeng Q."/>
            <person name="Gargeya S."/>
            <person name="Fitzgerald M."/>
            <person name="Haas B."/>
            <person name="Abouelleil A."/>
            <person name="Allen A.W."/>
            <person name="Alvarado L."/>
            <person name="Arachchi H.M."/>
            <person name="Berlin A.M."/>
            <person name="Chapman S.B."/>
            <person name="Gainer-Dewar J."/>
            <person name="Goldberg J."/>
            <person name="Griggs A."/>
            <person name="Gujja S."/>
            <person name="Hansen M."/>
            <person name="Howarth C."/>
            <person name="Imamovic A."/>
            <person name="Ireland A."/>
            <person name="Larimer J."/>
            <person name="McCowan C."/>
            <person name="Murphy C."/>
            <person name="Pearson M."/>
            <person name="Poon T.W."/>
            <person name="Priest M."/>
            <person name="Roberts A."/>
            <person name="Saif S."/>
            <person name="Shea T."/>
            <person name="Sisk P."/>
            <person name="Sykes S."/>
            <person name="Wortman J."/>
            <person name="Nusbaum C."/>
            <person name="Birren B."/>
        </authorList>
    </citation>
    <scope>NUCLEOTIDE SEQUENCE [LARGE SCALE GENOMIC DNA]</scope>
    <source>
        <strain evidence="3">WRAIR2</strain>
    </source>
</reference>
<dbReference type="Proteomes" id="UP000075884">
    <property type="component" value="Unassembled WGS sequence"/>
</dbReference>
<evidence type="ECO:0000313" key="3">
    <source>
        <dbReference type="Proteomes" id="UP000075884"/>
    </source>
</evidence>
<keyword evidence="3" id="KW-1185">Reference proteome</keyword>
<organism evidence="2 3">
    <name type="scientific">Anopheles dirus</name>
    <dbReference type="NCBI Taxonomy" id="7168"/>
    <lineage>
        <taxon>Eukaryota</taxon>
        <taxon>Metazoa</taxon>
        <taxon>Ecdysozoa</taxon>
        <taxon>Arthropoda</taxon>
        <taxon>Hexapoda</taxon>
        <taxon>Insecta</taxon>
        <taxon>Pterygota</taxon>
        <taxon>Neoptera</taxon>
        <taxon>Endopterygota</taxon>
        <taxon>Diptera</taxon>
        <taxon>Nematocera</taxon>
        <taxon>Culicoidea</taxon>
        <taxon>Culicidae</taxon>
        <taxon>Anophelinae</taxon>
        <taxon>Anopheles</taxon>
    </lineage>
</organism>
<dbReference type="InterPro" id="IPR037193">
    <property type="entry name" value="GDNF_alpha"/>
</dbReference>
<feature type="region of interest" description="Disordered" evidence="1">
    <location>
        <begin position="1"/>
        <end position="68"/>
    </location>
</feature>
<dbReference type="SUPFAM" id="SSF110035">
    <property type="entry name" value="GDNF receptor-like"/>
    <property type="match status" value="1"/>
</dbReference>
<dbReference type="VEuPathDB" id="VectorBase:ADIR008331"/>
<proteinExistence type="predicted"/>
<dbReference type="AlphaFoldDB" id="A0A182NL01"/>
<name>A0A182NL01_9DIPT</name>
<evidence type="ECO:0000256" key="1">
    <source>
        <dbReference type="SAM" id="MobiDB-lite"/>
    </source>
</evidence>
<dbReference type="STRING" id="7168.A0A182NL01"/>
<accession>A0A182NL01</accession>
<evidence type="ECO:0008006" key="4">
    <source>
        <dbReference type="Google" id="ProtNLM"/>
    </source>
</evidence>
<evidence type="ECO:0000313" key="2">
    <source>
        <dbReference type="EnsemblMetazoa" id="ADIR008331-PA"/>
    </source>
</evidence>
<sequence length="196" mass="21820">MAILRTDKPQKSKRPSRGARSQQDPDLRSEDAQNGRMAEHSPPVDSYLETSRKEGKSTKSWRPSSRCGHHVARWGEGGWSRRNEPVNGGEPDRSADFSICLVTVACSTVTVTKCQAALRTLQAFPFFRPTCLCKEPGIDPDCNYFRDFLFDHPCGFVSKKASVGFIASLAPRNYGHWIAPSSPASFKNIYPPSNKK</sequence>
<dbReference type="EnsemblMetazoa" id="ADIR008331-RA">
    <property type="protein sequence ID" value="ADIR008331-PA"/>
    <property type="gene ID" value="ADIR008331"/>
</dbReference>